<comment type="caution">
    <text evidence="1">The sequence shown here is derived from an EMBL/GenBank/DDBJ whole genome shotgun (WGS) entry which is preliminary data.</text>
</comment>
<keyword evidence="3" id="KW-1185">Reference proteome</keyword>
<evidence type="ECO:0000313" key="3">
    <source>
        <dbReference type="Proteomes" id="UP000321723"/>
    </source>
</evidence>
<organism evidence="1 3">
    <name type="scientific">Cellulomonas hominis</name>
    <dbReference type="NCBI Taxonomy" id="156981"/>
    <lineage>
        <taxon>Bacteria</taxon>
        <taxon>Bacillati</taxon>
        <taxon>Actinomycetota</taxon>
        <taxon>Actinomycetes</taxon>
        <taxon>Micrococcales</taxon>
        <taxon>Cellulomonadaceae</taxon>
        <taxon>Cellulomonas</taxon>
    </lineage>
</organism>
<dbReference type="Proteomes" id="UP000564629">
    <property type="component" value="Unassembled WGS sequence"/>
</dbReference>
<name>A0A511FFN8_9CELL</name>
<protein>
    <submittedName>
        <fullName evidence="1">Uncharacterized protein</fullName>
    </submittedName>
</protein>
<dbReference type="EMBL" id="JACHDN010000001">
    <property type="protein sequence ID" value="MBB5474836.1"/>
    <property type="molecule type" value="Genomic_DNA"/>
</dbReference>
<reference evidence="2 4" key="2">
    <citation type="submission" date="2020-08" db="EMBL/GenBank/DDBJ databases">
        <title>Sequencing the genomes of 1000 actinobacteria strains.</title>
        <authorList>
            <person name="Klenk H.-P."/>
        </authorList>
    </citation>
    <scope>NUCLEOTIDE SEQUENCE [LARGE SCALE GENOMIC DNA]</scope>
    <source>
        <strain evidence="2 4">DSM 9581</strain>
    </source>
</reference>
<evidence type="ECO:0000313" key="1">
    <source>
        <dbReference type="EMBL" id="GEL48060.1"/>
    </source>
</evidence>
<accession>A0A511FFN8</accession>
<sequence>MSNHPVNKAHARRLAKALGVKYTVAYRKLEDTDPSSRHQLVVLREALAQMQARAAARPEYVPAPDELEAQALELARTRARREDLPWYERVAQEFAASLLLKSPQNVLAPPDGVLENVELGWISATGASVDDRQFVEALDDGAELHNVTFTLDVTITALLREYRPRRELEALGVVPLAYSPEHAEVRLPVQRVRLEVAGLLDRGNDDSWEQQQVLDYVWL</sequence>
<reference evidence="1 3" key="1">
    <citation type="submission" date="2019-07" db="EMBL/GenBank/DDBJ databases">
        <title>Whole genome shotgun sequence of Cellulomonas hominis NBRC 16055.</title>
        <authorList>
            <person name="Hosoyama A."/>
            <person name="Uohara A."/>
            <person name="Ohji S."/>
            <person name="Ichikawa N."/>
        </authorList>
    </citation>
    <scope>NUCLEOTIDE SEQUENCE [LARGE SCALE GENOMIC DNA]</scope>
    <source>
        <strain evidence="1 3">NBRC 16055</strain>
    </source>
</reference>
<dbReference type="RefSeq" id="WP_146839745.1">
    <property type="nucleotide sequence ID" value="NZ_BJVQ01000060.1"/>
</dbReference>
<dbReference type="EMBL" id="BJVQ01000060">
    <property type="protein sequence ID" value="GEL48060.1"/>
    <property type="molecule type" value="Genomic_DNA"/>
</dbReference>
<evidence type="ECO:0000313" key="4">
    <source>
        <dbReference type="Proteomes" id="UP000564629"/>
    </source>
</evidence>
<evidence type="ECO:0000313" key="2">
    <source>
        <dbReference type="EMBL" id="MBB5474836.1"/>
    </source>
</evidence>
<gene>
    <name evidence="1" type="ORF">CHO01_31760</name>
    <name evidence="2" type="ORF">HNR08_003572</name>
</gene>
<dbReference type="AlphaFoldDB" id="A0A511FFN8"/>
<dbReference type="Proteomes" id="UP000321723">
    <property type="component" value="Unassembled WGS sequence"/>
</dbReference>
<proteinExistence type="predicted"/>